<proteinExistence type="predicted"/>
<sequence length="180" mass="18942">MKRRLLPLLLLLGACSVDPTTGYLFGIGDPVRGAALSAPVRLGNTAHLAGDPVAAARGVILLEFIDDSFRTDPLYMHDVSPANQQIIRRGRDEMRAAVGIAPNAPAGPLMAQLRDFANALEAGSLARAEAALSGPMFPLGAEATLQRLRTLPRLPRVSEAAGAAANEINRLDSRRSTIGG</sequence>
<evidence type="ECO:0000313" key="2">
    <source>
        <dbReference type="Proteomes" id="UP000245765"/>
    </source>
</evidence>
<reference evidence="2" key="1">
    <citation type="submission" date="2018-05" db="EMBL/GenBank/DDBJ databases">
        <authorList>
            <person name="Du Z."/>
            <person name="Wang X."/>
        </authorList>
    </citation>
    <scope>NUCLEOTIDE SEQUENCE [LARGE SCALE GENOMIC DNA]</scope>
    <source>
        <strain evidence="2">CQN31</strain>
    </source>
</reference>
<keyword evidence="2" id="KW-1185">Reference proteome</keyword>
<organism evidence="1 2">
    <name type="scientific">Falsiroseomonas bella</name>
    <dbReference type="NCBI Taxonomy" id="2184016"/>
    <lineage>
        <taxon>Bacteria</taxon>
        <taxon>Pseudomonadati</taxon>
        <taxon>Pseudomonadota</taxon>
        <taxon>Alphaproteobacteria</taxon>
        <taxon>Acetobacterales</taxon>
        <taxon>Roseomonadaceae</taxon>
        <taxon>Falsiroseomonas</taxon>
    </lineage>
</organism>
<evidence type="ECO:0000313" key="1">
    <source>
        <dbReference type="EMBL" id="PWS36714.1"/>
    </source>
</evidence>
<gene>
    <name evidence="1" type="ORF">DFH01_16415</name>
</gene>
<name>A0A317FC66_9PROT</name>
<dbReference type="PROSITE" id="PS51257">
    <property type="entry name" value="PROKAR_LIPOPROTEIN"/>
    <property type="match status" value="1"/>
</dbReference>
<protein>
    <submittedName>
        <fullName evidence="1">Uncharacterized protein</fullName>
    </submittedName>
</protein>
<dbReference type="OrthoDB" id="7375778at2"/>
<comment type="caution">
    <text evidence="1">The sequence shown here is derived from an EMBL/GenBank/DDBJ whole genome shotgun (WGS) entry which is preliminary data.</text>
</comment>
<dbReference type="EMBL" id="QGNA01000003">
    <property type="protein sequence ID" value="PWS36714.1"/>
    <property type="molecule type" value="Genomic_DNA"/>
</dbReference>
<dbReference type="Proteomes" id="UP000245765">
    <property type="component" value="Unassembled WGS sequence"/>
</dbReference>
<accession>A0A317FC66</accession>
<dbReference type="RefSeq" id="WP_109871507.1">
    <property type="nucleotide sequence ID" value="NZ_QGNA01000003.1"/>
</dbReference>
<dbReference type="AlphaFoldDB" id="A0A317FC66"/>